<comment type="caution">
    <text evidence="1">The sequence shown here is derived from an EMBL/GenBank/DDBJ whole genome shotgun (WGS) entry which is preliminary data.</text>
</comment>
<sequence>MHIFTFIYQTALKENVEIMVWDAVGIIQSGHKMKKLYQFIVKKSDGRVHLWDNNKKIEKEFIRTQDLLITGIDGWSRLVDTPLTWKDSLPSTLIIKDSSN</sequence>
<gene>
    <name evidence="1" type="ORF">SDC9_149671</name>
</gene>
<name>A0A645EK96_9ZZZZ</name>
<protein>
    <submittedName>
        <fullName evidence="1">Uncharacterized protein</fullName>
    </submittedName>
</protein>
<dbReference type="AlphaFoldDB" id="A0A645EK96"/>
<dbReference type="EMBL" id="VSSQ01048408">
    <property type="protein sequence ID" value="MPN02455.1"/>
    <property type="molecule type" value="Genomic_DNA"/>
</dbReference>
<proteinExistence type="predicted"/>
<organism evidence="1">
    <name type="scientific">bioreactor metagenome</name>
    <dbReference type="NCBI Taxonomy" id="1076179"/>
    <lineage>
        <taxon>unclassified sequences</taxon>
        <taxon>metagenomes</taxon>
        <taxon>ecological metagenomes</taxon>
    </lineage>
</organism>
<accession>A0A645EK96</accession>
<reference evidence="1" key="1">
    <citation type="submission" date="2019-08" db="EMBL/GenBank/DDBJ databases">
        <authorList>
            <person name="Kucharzyk K."/>
            <person name="Murdoch R.W."/>
            <person name="Higgins S."/>
            <person name="Loffler F."/>
        </authorList>
    </citation>
    <scope>NUCLEOTIDE SEQUENCE</scope>
</reference>
<evidence type="ECO:0000313" key="1">
    <source>
        <dbReference type="EMBL" id="MPN02455.1"/>
    </source>
</evidence>